<protein>
    <submittedName>
        <fullName evidence="2">DUF4397 domain-containing protein</fullName>
    </submittedName>
</protein>
<proteinExistence type="predicted"/>
<keyword evidence="3" id="KW-1185">Reference proteome</keyword>
<dbReference type="InterPro" id="IPR025510">
    <property type="entry name" value="DUF4397"/>
</dbReference>
<dbReference type="Proteomes" id="UP001336835">
    <property type="component" value="Unassembled WGS sequence"/>
</dbReference>
<accession>A0ABU7I6C3</accession>
<evidence type="ECO:0000313" key="3">
    <source>
        <dbReference type="Proteomes" id="UP001336835"/>
    </source>
</evidence>
<name>A0ABU7I6C3_9SPHI</name>
<dbReference type="Pfam" id="PF14344">
    <property type="entry name" value="DUF4397"/>
    <property type="match status" value="1"/>
</dbReference>
<dbReference type="EMBL" id="JAZDQT010000001">
    <property type="protein sequence ID" value="MEE1944993.1"/>
    <property type="molecule type" value="Genomic_DNA"/>
</dbReference>
<evidence type="ECO:0000259" key="1">
    <source>
        <dbReference type="Pfam" id="PF14344"/>
    </source>
</evidence>
<sequence length="231" mass="24636">MKTISTPVNRTSFYLGLLFFATVLCLFSCKKDDTPGTDEVKGEAKVKMINASNKSGQVDFYLDDTKINVVTVNAGQASDYVKVQSGVKSTYVAIDGVADTPTSFNFVPTLSYTSFYVEDKTGKGEVLTFEDNLGATDAGKAKVRIINLGPSFSNALNVNLAGGVLLVNSLPFKGASGYFSIEPDVDLNISVLGSSANKTIAGSEFEAGKIYTIWINGASNATLKINKVIYN</sequence>
<reference evidence="2 3" key="1">
    <citation type="submission" date="2024-01" db="EMBL/GenBank/DDBJ databases">
        <title>Pedobacter sp. nov., isolated from fresh soil.</title>
        <authorList>
            <person name="Le N.T.T."/>
        </authorList>
    </citation>
    <scope>NUCLEOTIDE SEQUENCE [LARGE SCALE GENOMIC DNA]</scope>
    <source>
        <strain evidence="2 3">KR3-3</strain>
    </source>
</reference>
<gene>
    <name evidence="2" type="ORF">VRU48_07740</name>
</gene>
<organism evidence="2 3">
    <name type="scientific">Pedobacter albus</name>
    <dbReference type="NCBI Taxonomy" id="3113905"/>
    <lineage>
        <taxon>Bacteria</taxon>
        <taxon>Pseudomonadati</taxon>
        <taxon>Bacteroidota</taxon>
        <taxon>Sphingobacteriia</taxon>
        <taxon>Sphingobacteriales</taxon>
        <taxon>Sphingobacteriaceae</taxon>
        <taxon>Pedobacter</taxon>
    </lineage>
</organism>
<comment type="caution">
    <text evidence="2">The sequence shown here is derived from an EMBL/GenBank/DDBJ whole genome shotgun (WGS) entry which is preliminary data.</text>
</comment>
<feature type="domain" description="DUF4397" evidence="1">
    <location>
        <begin position="44"/>
        <end position="151"/>
    </location>
</feature>
<dbReference type="RefSeq" id="WP_330107347.1">
    <property type="nucleotide sequence ID" value="NZ_JAZDQT010000001.1"/>
</dbReference>
<evidence type="ECO:0000313" key="2">
    <source>
        <dbReference type="EMBL" id="MEE1944993.1"/>
    </source>
</evidence>